<gene>
    <name evidence="3" type="ORF">JOB18_048878</name>
</gene>
<feature type="region of interest" description="Disordered" evidence="1">
    <location>
        <begin position="75"/>
        <end position="116"/>
    </location>
</feature>
<evidence type="ECO:0000313" key="4">
    <source>
        <dbReference type="Proteomes" id="UP000693946"/>
    </source>
</evidence>
<reference evidence="3 4" key="1">
    <citation type="journal article" date="2021" name="Sci. Rep.">
        <title>Chromosome anchoring in Senegalese sole (Solea senegalensis) reveals sex-associated markers and genome rearrangements in flatfish.</title>
        <authorList>
            <person name="Guerrero-Cozar I."/>
            <person name="Gomez-Garrido J."/>
            <person name="Berbel C."/>
            <person name="Martinez-Blanch J.F."/>
            <person name="Alioto T."/>
            <person name="Claros M.G."/>
            <person name="Gagnaire P.A."/>
            <person name="Manchado M."/>
        </authorList>
    </citation>
    <scope>NUCLEOTIDE SEQUENCE [LARGE SCALE GENOMIC DNA]</scope>
    <source>
        <strain evidence="3">Sse05_10M</strain>
    </source>
</reference>
<dbReference type="AlphaFoldDB" id="A0AAV6RWW6"/>
<protein>
    <submittedName>
        <fullName evidence="3">Uncharacterized protein</fullName>
    </submittedName>
</protein>
<sequence>MPPPCSSPPFASAPSLKAFVIVYQETRTMAPLGLVDTLGWFSSPEVGIISLVAFFILGVALLALCAQCRRNPSNAYDVNGTTTDGGGTRSAATVSGPGVSTSSTWRNHNNMPVNTLDRQKAYTN</sequence>
<feature type="compositionally biased region" description="Low complexity" evidence="1">
    <location>
        <begin position="93"/>
        <end position="104"/>
    </location>
</feature>
<evidence type="ECO:0000256" key="2">
    <source>
        <dbReference type="SAM" id="Phobius"/>
    </source>
</evidence>
<feature type="transmembrane region" description="Helical" evidence="2">
    <location>
        <begin position="46"/>
        <end position="66"/>
    </location>
</feature>
<dbReference type="EMBL" id="JAGKHQ010000009">
    <property type="protein sequence ID" value="KAG7509589.1"/>
    <property type="molecule type" value="Genomic_DNA"/>
</dbReference>
<accession>A0AAV6RWW6</accession>
<proteinExistence type="predicted"/>
<keyword evidence="2" id="KW-0812">Transmembrane</keyword>
<evidence type="ECO:0000256" key="1">
    <source>
        <dbReference type="SAM" id="MobiDB-lite"/>
    </source>
</evidence>
<comment type="caution">
    <text evidence="3">The sequence shown here is derived from an EMBL/GenBank/DDBJ whole genome shotgun (WGS) entry which is preliminary data.</text>
</comment>
<organism evidence="3 4">
    <name type="scientific">Solea senegalensis</name>
    <name type="common">Senegalese sole</name>
    <dbReference type="NCBI Taxonomy" id="28829"/>
    <lineage>
        <taxon>Eukaryota</taxon>
        <taxon>Metazoa</taxon>
        <taxon>Chordata</taxon>
        <taxon>Craniata</taxon>
        <taxon>Vertebrata</taxon>
        <taxon>Euteleostomi</taxon>
        <taxon>Actinopterygii</taxon>
        <taxon>Neopterygii</taxon>
        <taxon>Teleostei</taxon>
        <taxon>Neoteleostei</taxon>
        <taxon>Acanthomorphata</taxon>
        <taxon>Carangaria</taxon>
        <taxon>Pleuronectiformes</taxon>
        <taxon>Pleuronectoidei</taxon>
        <taxon>Soleidae</taxon>
        <taxon>Solea</taxon>
    </lineage>
</organism>
<keyword evidence="2" id="KW-1133">Transmembrane helix</keyword>
<name>A0AAV6RWW6_SOLSE</name>
<dbReference type="Proteomes" id="UP000693946">
    <property type="component" value="Linkage Group LG17"/>
</dbReference>
<keyword evidence="2" id="KW-0472">Membrane</keyword>
<keyword evidence="4" id="KW-1185">Reference proteome</keyword>
<evidence type="ECO:0000313" key="3">
    <source>
        <dbReference type="EMBL" id="KAG7509589.1"/>
    </source>
</evidence>